<dbReference type="PANTHER" id="PTHR33393">
    <property type="entry name" value="POLYGLUTAMINE SYNTHESIS ACCESSORY PROTEIN RV0574C-RELATED"/>
    <property type="match status" value="1"/>
</dbReference>
<proteinExistence type="inferred from homology"/>
<organism evidence="3 4">
    <name type="scientific">Alkalibaculum sporogenes</name>
    <dbReference type="NCBI Taxonomy" id="2655001"/>
    <lineage>
        <taxon>Bacteria</taxon>
        <taxon>Bacillati</taxon>
        <taxon>Bacillota</taxon>
        <taxon>Clostridia</taxon>
        <taxon>Eubacteriales</taxon>
        <taxon>Eubacteriaceae</taxon>
        <taxon>Alkalibaculum</taxon>
    </lineage>
</organism>
<evidence type="ECO:0000313" key="3">
    <source>
        <dbReference type="EMBL" id="MPW24884.1"/>
    </source>
</evidence>
<comment type="similarity">
    <text evidence="1">Belongs to the CapA family.</text>
</comment>
<feature type="domain" description="Capsule synthesis protein CapA" evidence="2">
    <location>
        <begin position="66"/>
        <end position="310"/>
    </location>
</feature>
<dbReference type="Proteomes" id="UP000440004">
    <property type="component" value="Unassembled WGS sequence"/>
</dbReference>
<dbReference type="SUPFAM" id="SSF56300">
    <property type="entry name" value="Metallo-dependent phosphatases"/>
    <property type="match status" value="1"/>
</dbReference>
<comment type="caution">
    <text evidence="3">The sequence shown here is derived from an EMBL/GenBank/DDBJ whole genome shotgun (WGS) entry which is preliminary data.</text>
</comment>
<protein>
    <submittedName>
        <fullName evidence="3">CapA family protein</fullName>
    </submittedName>
</protein>
<dbReference type="Pfam" id="PF09587">
    <property type="entry name" value="PGA_cap"/>
    <property type="match status" value="1"/>
</dbReference>
<dbReference type="Gene3D" id="3.60.21.10">
    <property type="match status" value="1"/>
</dbReference>
<dbReference type="SMART" id="SM00854">
    <property type="entry name" value="PGA_cap"/>
    <property type="match status" value="1"/>
</dbReference>
<dbReference type="CDD" id="cd07381">
    <property type="entry name" value="MPP_CapA"/>
    <property type="match status" value="1"/>
</dbReference>
<evidence type="ECO:0000256" key="1">
    <source>
        <dbReference type="ARBA" id="ARBA00005662"/>
    </source>
</evidence>
<dbReference type="PANTHER" id="PTHR33393:SF12">
    <property type="entry name" value="CAPSULE BIOSYNTHESIS PROTEIN CAPA"/>
    <property type="match status" value="1"/>
</dbReference>
<evidence type="ECO:0000259" key="2">
    <source>
        <dbReference type="SMART" id="SM00854"/>
    </source>
</evidence>
<dbReference type="InterPro" id="IPR019079">
    <property type="entry name" value="Capsule_synth_CapA"/>
</dbReference>
<accession>A0A6A7K694</accession>
<gene>
    <name evidence="3" type="ORF">GC105_03650</name>
</gene>
<dbReference type="EMBL" id="WHNX01000004">
    <property type="protein sequence ID" value="MPW24884.1"/>
    <property type="molecule type" value="Genomic_DNA"/>
</dbReference>
<name>A0A6A7K694_9FIRM</name>
<dbReference type="InterPro" id="IPR029052">
    <property type="entry name" value="Metallo-depent_PP-like"/>
</dbReference>
<dbReference type="InterPro" id="IPR052169">
    <property type="entry name" value="CW_Biosynth-Accessory"/>
</dbReference>
<dbReference type="AlphaFoldDB" id="A0A6A7K694"/>
<sequence length="407" mass="45726">MSKRILKIVIICIIIGVGLVSIPQLFSSESSERIIELSSNPPQKELIKQVFSDPSGTYKGDTERVTISANGDIMFHGVQISSAYENGSYNFDDNFKHVKKYIQNADLALGNFETTTAGGQPTGYPVFNAPDETLKTLSDVGYDVLATANNHALDKGKNGIIRTIEKINENNMVNVGTYTEPGEHIYITEINGIKISILAYTYGLNGMDSLLTNEERDYMVNLIREDKIKKDIERSKELGADFTIAFMHWGNEYQLTPSSYQVELANDMFSWGADIILGSHPHVIQKSEIVEVDGEMKYIIHSMGNFISNQRRETLGSIANKNYTEDGVIVNITLEKDFLSDKSKIHSVNYIPTWVNRTGSSNNYKYEILPVKDALNYNLSNEIKSKLEESYKNTMGKMKLYRDISGN</sequence>
<keyword evidence="4" id="KW-1185">Reference proteome</keyword>
<dbReference type="RefSeq" id="WP_152801812.1">
    <property type="nucleotide sequence ID" value="NZ_WHNX01000004.1"/>
</dbReference>
<evidence type="ECO:0000313" key="4">
    <source>
        <dbReference type="Proteomes" id="UP000440004"/>
    </source>
</evidence>
<reference evidence="3 4" key="1">
    <citation type="submission" date="2019-10" db="EMBL/GenBank/DDBJ databases">
        <title>Alkalibaculum tamaniensis sp.nov., a new alkaliphilic acetogen, isolated on methoxylated aromatics from a mud volcano.</title>
        <authorList>
            <person name="Khomyakova M.A."/>
            <person name="Merkel A.Y."/>
            <person name="Bonch-Osmolovskaya E.A."/>
            <person name="Slobodkin A.I."/>
        </authorList>
    </citation>
    <scope>NUCLEOTIDE SEQUENCE [LARGE SCALE GENOMIC DNA]</scope>
    <source>
        <strain evidence="3 4">M08DMB</strain>
    </source>
</reference>